<evidence type="ECO:0000313" key="8">
    <source>
        <dbReference type="EMBL" id="ORD99580.1"/>
    </source>
</evidence>
<comment type="subcellular location">
    <subcellularLocation>
        <location evidence="1">Chromosome</location>
    </subcellularLocation>
</comment>
<dbReference type="Proteomes" id="UP000192501">
    <property type="component" value="Unassembled WGS sequence"/>
</dbReference>
<evidence type="ECO:0000313" key="7">
    <source>
        <dbReference type="EMBL" id="ORD99349.1"/>
    </source>
</evidence>
<dbReference type="GO" id="GO:0046982">
    <property type="term" value="F:protein heterodimerization activity"/>
    <property type="evidence" value="ECO:0007669"/>
    <property type="project" value="InterPro"/>
</dbReference>
<dbReference type="GO" id="GO:0000786">
    <property type="term" value="C:nucleosome"/>
    <property type="evidence" value="ECO:0007669"/>
    <property type="project" value="UniProtKB-KW"/>
</dbReference>
<comment type="caution">
    <text evidence="6">The sequence shown here is derived from an EMBL/GenBank/DDBJ whole genome shotgun (WGS) entry which is preliminary data.</text>
</comment>
<evidence type="ECO:0000313" key="9">
    <source>
        <dbReference type="Proteomes" id="UP000192356"/>
    </source>
</evidence>
<dbReference type="Proteomes" id="UP000192356">
    <property type="component" value="Unassembled WGS sequence"/>
</dbReference>
<dbReference type="VEuPathDB" id="MicrosporidiaDB:A0H76_602"/>
<comment type="similarity">
    <text evidence="2">Belongs to the histone H3 family.</text>
</comment>
<dbReference type="AlphaFoldDB" id="A0A1X0QEC3"/>
<dbReference type="PRINTS" id="PR00622">
    <property type="entry name" value="HISTONEH3"/>
</dbReference>
<dbReference type="GO" id="GO:0003677">
    <property type="term" value="F:DNA binding"/>
    <property type="evidence" value="ECO:0007669"/>
    <property type="project" value="InterPro"/>
</dbReference>
<keyword evidence="9" id="KW-1185">Reference proteome</keyword>
<dbReference type="InterPro" id="IPR007125">
    <property type="entry name" value="H2A/H2B/H3"/>
</dbReference>
<dbReference type="EMBL" id="LTAI01000158">
    <property type="protein sequence ID" value="ORD99580.1"/>
    <property type="molecule type" value="Genomic_DNA"/>
</dbReference>
<evidence type="ECO:0000256" key="2">
    <source>
        <dbReference type="ARBA" id="ARBA00010343"/>
    </source>
</evidence>
<keyword evidence="3" id="KW-0158">Chromosome</keyword>
<evidence type="ECO:0000313" key="6">
    <source>
        <dbReference type="EMBL" id="ORD98139.1"/>
    </source>
</evidence>
<dbReference type="GO" id="GO:0030527">
    <property type="term" value="F:structural constituent of chromatin"/>
    <property type="evidence" value="ECO:0007669"/>
    <property type="project" value="InterPro"/>
</dbReference>
<dbReference type="EMBL" id="LVKB01000001">
    <property type="protein sequence ID" value="ORD98139.1"/>
    <property type="molecule type" value="Genomic_DNA"/>
</dbReference>
<evidence type="ECO:0000256" key="4">
    <source>
        <dbReference type="ARBA" id="ARBA00023269"/>
    </source>
</evidence>
<dbReference type="Pfam" id="PF00125">
    <property type="entry name" value="Histone"/>
    <property type="match status" value="1"/>
</dbReference>
<dbReference type="SUPFAM" id="SSF47113">
    <property type="entry name" value="Histone-fold"/>
    <property type="match status" value="1"/>
</dbReference>
<dbReference type="OrthoDB" id="842664at2759"/>
<gene>
    <name evidence="6" type="primary">CENPA</name>
    <name evidence="8" type="ORF">A0H76_602</name>
    <name evidence="7" type="ORF">A0H76_998</name>
    <name evidence="6" type="ORF">HERIO_41</name>
</gene>
<dbReference type="VEuPathDB" id="MicrosporidiaDB:A0H76_998"/>
<evidence type="ECO:0000256" key="3">
    <source>
        <dbReference type="ARBA" id="ARBA00022454"/>
    </source>
</evidence>
<evidence type="ECO:0000256" key="1">
    <source>
        <dbReference type="ARBA" id="ARBA00004286"/>
    </source>
</evidence>
<proteinExistence type="inferred from homology"/>
<dbReference type="SMART" id="SM00428">
    <property type="entry name" value="H3"/>
    <property type="match status" value="1"/>
</dbReference>
<sequence length="141" mass="16319">MARVKNLDILSVKNENIMKGSQTTKKPISKRLVIKKKKFVPGKVVKEIKAYQKSVNLLLQKAPFIRTTKRITAELTDEPFRFRKAALYTIQEACEAFMISLFEDAQFATSHGKRKTVFTKDLQLIYRIKYSQVIFSETLSK</sequence>
<dbReference type="VEuPathDB" id="MicrosporidiaDB:HERIO_41"/>
<reference evidence="9 10" key="1">
    <citation type="journal article" date="2017" name="Environ. Microbiol.">
        <title>Decay of the glycolytic pathway and adaptation to intranuclear parasitism within Enterocytozoonidae microsporidia.</title>
        <authorList>
            <person name="Wiredu Boakye D."/>
            <person name="Jaroenlak P."/>
            <person name="Prachumwat A."/>
            <person name="Williams T.A."/>
            <person name="Bateman K.S."/>
            <person name="Itsathitphaisarn O."/>
            <person name="Sritunyalucksana K."/>
            <person name="Paszkiewicz K.H."/>
            <person name="Moore K.A."/>
            <person name="Stentiford G.D."/>
            <person name="Williams B.A."/>
        </authorList>
    </citation>
    <scope>NUCLEOTIDE SEQUENCE [LARGE SCALE GENOMIC DNA]</scope>
    <source>
        <strain evidence="10">canceri</strain>
        <strain evidence="7">Canceri</strain>
        <strain evidence="6 9">GB1</strain>
    </source>
</reference>
<dbReference type="CDD" id="cd22911">
    <property type="entry name" value="HFD_H3"/>
    <property type="match status" value="1"/>
</dbReference>
<protein>
    <submittedName>
        <fullName evidence="6">CENPA</fullName>
    </submittedName>
</protein>
<organism evidence="6 9">
    <name type="scientific">Hepatospora eriocheir</name>
    <dbReference type="NCBI Taxonomy" id="1081669"/>
    <lineage>
        <taxon>Eukaryota</taxon>
        <taxon>Fungi</taxon>
        <taxon>Fungi incertae sedis</taxon>
        <taxon>Microsporidia</taxon>
        <taxon>Hepatosporidae</taxon>
        <taxon>Hepatospora</taxon>
    </lineage>
</organism>
<keyword evidence="4" id="KW-0544">Nucleosome core</keyword>
<name>A0A1X0QEC3_9MICR</name>
<dbReference type="Gene3D" id="1.10.20.10">
    <property type="entry name" value="Histone, subunit A"/>
    <property type="match status" value="1"/>
</dbReference>
<dbReference type="InterPro" id="IPR000164">
    <property type="entry name" value="Histone_H3/CENP-A"/>
</dbReference>
<evidence type="ECO:0000313" key="10">
    <source>
        <dbReference type="Proteomes" id="UP000192501"/>
    </source>
</evidence>
<feature type="domain" description="Core Histone H2A/H2B/H3" evidence="5">
    <location>
        <begin position="46"/>
        <end position="128"/>
    </location>
</feature>
<dbReference type="PANTHER" id="PTHR45810:SF1">
    <property type="entry name" value="HISTONE H3-LIKE CENTROMERIC PROTEIN A"/>
    <property type="match status" value="1"/>
</dbReference>
<keyword evidence="4" id="KW-0238">DNA-binding</keyword>
<accession>A0A1X0QEC3</accession>
<evidence type="ECO:0000259" key="5">
    <source>
        <dbReference type="Pfam" id="PF00125"/>
    </source>
</evidence>
<dbReference type="EMBL" id="LTAI01000221">
    <property type="protein sequence ID" value="ORD99349.1"/>
    <property type="molecule type" value="Genomic_DNA"/>
</dbReference>
<dbReference type="InterPro" id="IPR009072">
    <property type="entry name" value="Histone-fold"/>
</dbReference>
<dbReference type="PANTHER" id="PTHR45810">
    <property type="entry name" value="HISTONE H3.2"/>
    <property type="match status" value="1"/>
</dbReference>